<evidence type="ECO:0000313" key="2">
    <source>
        <dbReference type="EMBL" id="OSX80536.1"/>
    </source>
</evidence>
<dbReference type="InterPro" id="IPR027417">
    <property type="entry name" value="P-loop_NTPase"/>
</dbReference>
<reference evidence="2 3" key="1">
    <citation type="submission" date="2017-03" db="EMBL/GenBank/DDBJ databases">
        <title>WGS assembly of Porphyra umbilicalis.</title>
        <authorList>
            <person name="Brawley S.H."/>
            <person name="Blouin N.A."/>
            <person name="Ficko-Blean E."/>
            <person name="Wheeler G.L."/>
            <person name="Lohr M."/>
            <person name="Goodson H.V."/>
            <person name="Jenkins J.W."/>
            <person name="Blaby-Haas C.E."/>
            <person name="Helliwell K.E."/>
            <person name="Chan C."/>
            <person name="Marriage T."/>
            <person name="Bhattacharya D."/>
            <person name="Klein A.S."/>
            <person name="Badis Y."/>
            <person name="Brodie J."/>
            <person name="Cao Y."/>
            <person name="Collen J."/>
            <person name="Dittami S.M."/>
            <person name="Gachon C.M."/>
            <person name="Green B.R."/>
            <person name="Karpowicz S."/>
            <person name="Kim J.W."/>
            <person name="Kudahl U."/>
            <person name="Lin S."/>
            <person name="Michel G."/>
            <person name="Mittag M."/>
            <person name="Olson B.J."/>
            <person name="Pangilinan J."/>
            <person name="Peng Y."/>
            <person name="Qiu H."/>
            <person name="Shu S."/>
            <person name="Singer J.T."/>
            <person name="Smith A.G."/>
            <person name="Sprecher B.N."/>
            <person name="Wagner V."/>
            <person name="Wang W."/>
            <person name="Wang Z.-Y."/>
            <person name="Yan J."/>
            <person name="Yarish C."/>
            <person name="Zoeuner-Riek S."/>
            <person name="Zhuang Y."/>
            <person name="Zou Y."/>
            <person name="Lindquist E.A."/>
            <person name="Grimwood J."/>
            <person name="Barry K."/>
            <person name="Rokhsar D.S."/>
            <person name="Schmutz J."/>
            <person name="Stiller J.W."/>
            <person name="Grossman A.R."/>
            <person name="Prochnik S.E."/>
        </authorList>
    </citation>
    <scope>NUCLEOTIDE SEQUENCE [LARGE SCALE GENOMIC DNA]</scope>
    <source>
        <strain evidence="2">4086291</strain>
    </source>
</reference>
<proteinExistence type="predicted"/>
<feature type="compositionally biased region" description="Low complexity" evidence="1">
    <location>
        <begin position="81"/>
        <end position="91"/>
    </location>
</feature>
<evidence type="ECO:0000313" key="3">
    <source>
        <dbReference type="Proteomes" id="UP000218209"/>
    </source>
</evidence>
<name>A0A1X6PIG7_PORUM</name>
<protein>
    <recommendedName>
        <fullName evidence="4">ATP-dependent DNA helicase</fullName>
    </recommendedName>
</protein>
<dbReference type="EMBL" id="KV918773">
    <property type="protein sequence ID" value="OSX80536.1"/>
    <property type="molecule type" value="Genomic_DNA"/>
</dbReference>
<dbReference type="PANTHER" id="PTHR47642">
    <property type="entry name" value="ATP-DEPENDENT DNA HELICASE"/>
    <property type="match status" value="1"/>
</dbReference>
<dbReference type="OrthoDB" id="2394337at2759"/>
<dbReference type="AlphaFoldDB" id="A0A1X6PIG7"/>
<sequence length="517" mass="54831">MVGQSVAAWEQEDIEEALRRDAAVGARHRAAVRDPDAAKLVSPVVVAARGGTDVPSADGQCGGGPGDAAAAGGDRSGTGGSASTSADTGGSHEQPPADPLSRMAADVSWTAVYGQLFARALRTFISEGPGPVTVDGAVVVVAPTGSAAKTAKGVTYHSLFGFVKDYKMVCADPAQEAARLLALDRWKPISRRLAKVEVALVNEISMVPADNFDLMCELLLHSRAASPLPPVVYAIADFPQLCPPFCKMAFTGKCWTTGPVITLMDECTVTDEANEALQGNVLHLMPRHEDVAAHNSSCLMRLCGGERPADFVAVDTVKQDPNRDRSVCPVDPKTVSGHARDAALIDCVAPRVVQHCRGARVMLTSNHFLGLGLYHGSIGNVVGYETDGTPVVRFDDHEVVETTRSGVQGVHAAGANWLEVLCPAIEYEARILSRPESVASRLQVPFVLGWAITVHRFQSLTLSGAVLDVGTAFGAGMVLAAMSRVPDKRRMHVRSFCGSRLIADRAAMHLYQTSPRL</sequence>
<accession>A0A1X6PIG7</accession>
<dbReference type="SUPFAM" id="SSF52540">
    <property type="entry name" value="P-loop containing nucleoside triphosphate hydrolases"/>
    <property type="match status" value="1"/>
</dbReference>
<feature type="region of interest" description="Disordered" evidence="1">
    <location>
        <begin position="51"/>
        <end position="101"/>
    </location>
</feature>
<gene>
    <name evidence="2" type="ORF">BU14_0050s0009</name>
</gene>
<evidence type="ECO:0000256" key="1">
    <source>
        <dbReference type="SAM" id="MobiDB-lite"/>
    </source>
</evidence>
<dbReference type="InterPro" id="IPR051055">
    <property type="entry name" value="PIF1_helicase"/>
</dbReference>
<dbReference type="Proteomes" id="UP000218209">
    <property type="component" value="Unassembled WGS sequence"/>
</dbReference>
<evidence type="ECO:0008006" key="4">
    <source>
        <dbReference type="Google" id="ProtNLM"/>
    </source>
</evidence>
<dbReference type="Gene3D" id="3.40.50.300">
    <property type="entry name" value="P-loop containing nucleotide triphosphate hydrolases"/>
    <property type="match status" value="1"/>
</dbReference>
<organism evidence="2 3">
    <name type="scientific">Porphyra umbilicalis</name>
    <name type="common">Purple laver</name>
    <name type="synonym">Red alga</name>
    <dbReference type="NCBI Taxonomy" id="2786"/>
    <lineage>
        <taxon>Eukaryota</taxon>
        <taxon>Rhodophyta</taxon>
        <taxon>Bangiophyceae</taxon>
        <taxon>Bangiales</taxon>
        <taxon>Bangiaceae</taxon>
        <taxon>Porphyra</taxon>
    </lineage>
</organism>
<keyword evidence="3" id="KW-1185">Reference proteome</keyword>